<protein>
    <recommendedName>
        <fullName evidence="3">VanZ-like domain-containing protein</fullName>
    </recommendedName>
</protein>
<dbReference type="EMBL" id="CAJPDR010000323">
    <property type="protein sequence ID" value="CAF9932177.1"/>
    <property type="molecule type" value="Genomic_DNA"/>
</dbReference>
<feature type="transmembrane region" description="Helical" evidence="2">
    <location>
        <begin position="61"/>
        <end position="83"/>
    </location>
</feature>
<dbReference type="Proteomes" id="UP000664203">
    <property type="component" value="Unassembled WGS sequence"/>
</dbReference>
<feature type="transmembrane region" description="Helical" evidence="2">
    <location>
        <begin position="95"/>
        <end position="112"/>
    </location>
</feature>
<name>A0A8H3G064_9LECA</name>
<sequence length="177" mass="19223">MTMRVRIAFACAFFLVLLGAAYIGLSSTQVPQVNDKVLHFLTFFLLTVAFYWILDTTRRRVLNFTLLVVTFGLGLGSEALQGLLPNGRHFDPLDIAANVVGSLLALGLCTLYHKRMLDRRRRAKGYSTVPQSGDGEDLEMGGQETGVVGKDARESSPDGEGRLTPSSGAEEGTEGLK</sequence>
<accession>A0A8H3G064</accession>
<evidence type="ECO:0000313" key="4">
    <source>
        <dbReference type="EMBL" id="CAF9932177.1"/>
    </source>
</evidence>
<feature type="domain" description="VanZ-like" evidence="3">
    <location>
        <begin position="34"/>
        <end position="111"/>
    </location>
</feature>
<keyword evidence="2" id="KW-1133">Transmembrane helix</keyword>
<evidence type="ECO:0000313" key="5">
    <source>
        <dbReference type="Proteomes" id="UP000664203"/>
    </source>
</evidence>
<dbReference type="OrthoDB" id="63581at2759"/>
<dbReference type="PANTHER" id="PTHR28008:SF1">
    <property type="entry name" value="DOMAIN PROTEIN, PUTATIVE (AFU_ORTHOLOGUE AFUA_3G10980)-RELATED"/>
    <property type="match status" value="1"/>
</dbReference>
<keyword evidence="2" id="KW-0812">Transmembrane</keyword>
<dbReference type="NCBIfam" id="NF037970">
    <property type="entry name" value="vanZ_1"/>
    <property type="match status" value="1"/>
</dbReference>
<dbReference type="AlphaFoldDB" id="A0A8H3G064"/>
<comment type="caution">
    <text evidence="4">The sequence shown here is derived from an EMBL/GenBank/DDBJ whole genome shotgun (WGS) entry which is preliminary data.</text>
</comment>
<evidence type="ECO:0000256" key="2">
    <source>
        <dbReference type="SAM" id="Phobius"/>
    </source>
</evidence>
<feature type="transmembrane region" description="Helical" evidence="2">
    <location>
        <begin position="36"/>
        <end position="54"/>
    </location>
</feature>
<proteinExistence type="predicted"/>
<keyword evidence="5" id="KW-1185">Reference proteome</keyword>
<dbReference type="InterPro" id="IPR006976">
    <property type="entry name" value="VanZ-like"/>
</dbReference>
<organism evidence="4 5">
    <name type="scientific">Alectoria fallacina</name>
    <dbReference type="NCBI Taxonomy" id="1903189"/>
    <lineage>
        <taxon>Eukaryota</taxon>
        <taxon>Fungi</taxon>
        <taxon>Dikarya</taxon>
        <taxon>Ascomycota</taxon>
        <taxon>Pezizomycotina</taxon>
        <taxon>Lecanoromycetes</taxon>
        <taxon>OSLEUM clade</taxon>
        <taxon>Lecanoromycetidae</taxon>
        <taxon>Lecanorales</taxon>
        <taxon>Lecanorineae</taxon>
        <taxon>Parmeliaceae</taxon>
        <taxon>Alectoria</taxon>
    </lineage>
</organism>
<dbReference type="PANTHER" id="PTHR28008">
    <property type="entry name" value="DOMAIN PROTEIN, PUTATIVE (AFU_ORTHOLOGUE AFUA_3G10980)-RELATED"/>
    <property type="match status" value="1"/>
</dbReference>
<evidence type="ECO:0000259" key="3">
    <source>
        <dbReference type="Pfam" id="PF04892"/>
    </source>
</evidence>
<feature type="compositionally biased region" description="Basic and acidic residues" evidence="1">
    <location>
        <begin position="150"/>
        <end position="161"/>
    </location>
</feature>
<feature type="region of interest" description="Disordered" evidence="1">
    <location>
        <begin position="123"/>
        <end position="177"/>
    </location>
</feature>
<evidence type="ECO:0000256" key="1">
    <source>
        <dbReference type="SAM" id="MobiDB-lite"/>
    </source>
</evidence>
<reference evidence="4" key="1">
    <citation type="submission" date="2021-03" db="EMBL/GenBank/DDBJ databases">
        <authorList>
            <person name="Tagirdzhanova G."/>
        </authorList>
    </citation>
    <scope>NUCLEOTIDE SEQUENCE</scope>
</reference>
<gene>
    <name evidence="4" type="ORF">ALECFALPRED_005231</name>
</gene>
<keyword evidence="2" id="KW-0472">Membrane</keyword>
<dbReference type="Pfam" id="PF04892">
    <property type="entry name" value="VanZ"/>
    <property type="match status" value="1"/>
</dbReference>